<name>A0A151IR94_9HYME</name>
<feature type="coiled-coil region" evidence="1">
    <location>
        <begin position="31"/>
        <end position="68"/>
    </location>
</feature>
<feature type="compositionally biased region" description="Basic and acidic residues" evidence="2">
    <location>
        <begin position="320"/>
        <end position="332"/>
    </location>
</feature>
<dbReference type="InterPro" id="IPR005312">
    <property type="entry name" value="DUF1759"/>
</dbReference>
<dbReference type="PANTHER" id="PTHR47331:SF1">
    <property type="entry name" value="GAG-LIKE PROTEIN"/>
    <property type="match status" value="1"/>
</dbReference>
<dbReference type="Gene3D" id="2.40.70.10">
    <property type="entry name" value="Acid Proteases"/>
    <property type="match status" value="1"/>
</dbReference>
<dbReference type="SUPFAM" id="SSF56672">
    <property type="entry name" value="DNA/RNA polymerases"/>
    <property type="match status" value="1"/>
</dbReference>
<reference evidence="3 4" key="1">
    <citation type="submission" date="2015-09" db="EMBL/GenBank/DDBJ databases">
        <title>Trachymyrmex cornetzi WGS genome.</title>
        <authorList>
            <person name="Nygaard S."/>
            <person name="Hu H."/>
            <person name="Boomsma J."/>
            <person name="Zhang G."/>
        </authorList>
    </citation>
    <scope>NUCLEOTIDE SEQUENCE [LARGE SCALE GENOMIC DNA]</scope>
    <source>
        <strain evidence="3">Tcor2-1</strain>
        <tissue evidence="3">Whole body</tissue>
    </source>
</reference>
<dbReference type="EMBL" id="KQ981142">
    <property type="protein sequence ID" value="KYN09177.1"/>
    <property type="molecule type" value="Genomic_DNA"/>
</dbReference>
<feature type="compositionally biased region" description="Polar residues" evidence="2">
    <location>
        <begin position="340"/>
        <end position="350"/>
    </location>
</feature>
<evidence type="ECO:0000256" key="1">
    <source>
        <dbReference type="SAM" id="Coils"/>
    </source>
</evidence>
<keyword evidence="1" id="KW-0175">Coiled coil</keyword>
<keyword evidence="4" id="KW-1185">Reference proteome</keyword>
<dbReference type="InterPro" id="IPR043502">
    <property type="entry name" value="DNA/RNA_pol_sf"/>
</dbReference>
<dbReference type="PANTHER" id="PTHR47331">
    <property type="entry name" value="PHD-TYPE DOMAIN-CONTAINING PROTEIN"/>
    <property type="match status" value="1"/>
</dbReference>
<proteinExistence type="predicted"/>
<dbReference type="Proteomes" id="UP000078492">
    <property type="component" value="Unassembled WGS sequence"/>
</dbReference>
<dbReference type="AlphaFoldDB" id="A0A151IR94"/>
<dbReference type="STRING" id="471704.A0A151IR94"/>
<evidence type="ECO:0000256" key="2">
    <source>
        <dbReference type="SAM" id="MobiDB-lite"/>
    </source>
</evidence>
<sequence>MSEIVDLRRARGYAKAKLTKLRTRLTQASDQSGLELDKEQAEARLEKLEEAYNEFESIQKQLIEKEGEFTDEDALEQEYFEERYFEQMRRDAQHEGADAMTPRSNNEALSAILARQTDILDRVANNASMTGLDTRVKLPTIKLPKFDGKIEDWKAFSESFRSIIHVRTQLSDVEKFQYLISSISGDAAKIIESIELTGQNYSTAWELLLNRYDDPRSLKKKHIECLFTMPVVTKESVKALRELIDYTSRHLRMLKILGLPTDTWDDLIMHMMEDKFDVKTLRAWEEETKSSETVTLNDMLEFLKNRSLILERIESRSVNKAERSCKEKEQRSKGSHGHSKSQFANKGAANQKTSSLTASLNSGKYAYHKVKRRQILMATARLEATRCNGTRFPIRVLLDSASEANFITQAACNKLGLKGSRAFETVIGLNEIENRIHSVCEVHVLSKYSNFEVNVQCLIVPKITKNLPSMRIDRDKLPIPGNIVLADPEFHNNGPIDMLLGAEYFFDMIVAGKIELGQDQLILQNTKLGWIIAGSVPLTACRDSINDKGTSSALVCSLESCDGLKECLERFWKLEDYGSNKTKVLSIDEKRCEQHFEQTVTLTGDGRFMVRLPMRDANLPIGDNREIALKRLMHLERTLKNNEVMRDRYVKFMREYIELDHMTVLKPSFDDCKGAVYLPHHGVLKESSSSTKLRVVFDASAKNNKGVSLNDALLIGPVLQDSLIDIIIRFRTYKIALTADLQKMYRQVLVQEDDRDFQRVLWRFSPDEPVQDYRLNTVT</sequence>
<protein>
    <submittedName>
        <fullName evidence="3">Uncharacterized protein</fullName>
    </submittedName>
</protein>
<feature type="region of interest" description="Disordered" evidence="2">
    <location>
        <begin position="320"/>
        <end position="350"/>
    </location>
</feature>
<dbReference type="InterPro" id="IPR021109">
    <property type="entry name" value="Peptidase_aspartic_dom_sf"/>
</dbReference>
<accession>A0A151IR94</accession>
<evidence type="ECO:0000313" key="3">
    <source>
        <dbReference type="EMBL" id="KYN09177.1"/>
    </source>
</evidence>
<evidence type="ECO:0000313" key="4">
    <source>
        <dbReference type="Proteomes" id="UP000078492"/>
    </source>
</evidence>
<organism evidence="3 4">
    <name type="scientific">Trachymyrmex cornetzi</name>
    <dbReference type="NCBI Taxonomy" id="471704"/>
    <lineage>
        <taxon>Eukaryota</taxon>
        <taxon>Metazoa</taxon>
        <taxon>Ecdysozoa</taxon>
        <taxon>Arthropoda</taxon>
        <taxon>Hexapoda</taxon>
        <taxon>Insecta</taxon>
        <taxon>Pterygota</taxon>
        <taxon>Neoptera</taxon>
        <taxon>Endopterygota</taxon>
        <taxon>Hymenoptera</taxon>
        <taxon>Apocrita</taxon>
        <taxon>Aculeata</taxon>
        <taxon>Formicoidea</taxon>
        <taxon>Formicidae</taxon>
        <taxon>Myrmicinae</taxon>
        <taxon>Trachymyrmex</taxon>
    </lineage>
</organism>
<dbReference type="GO" id="GO:0071897">
    <property type="term" value="P:DNA biosynthetic process"/>
    <property type="evidence" value="ECO:0007669"/>
    <property type="project" value="UniProtKB-ARBA"/>
</dbReference>
<gene>
    <name evidence="3" type="ORF">ALC57_18716</name>
</gene>
<dbReference type="Pfam" id="PF03564">
    <property type="entry name" value="DUF1759"/>
    <property type="match status" value="1"/>
</dbReference>